<feature type="transmembrane region" description="Helical" evidence="2">
    <location>
        <begin position="142"/>
        <end position="163"/>
    </location>
</feature>
<dbReference type="GO" id="GO:0016757">
    <property type="term" value="F:glycosyltransferase activity"/>
    <property type="evidence" value="ECO:0007669"/>
    <property type="project" value="InterPro"/>
</dbReference>
<protein>
    <recommendedName>
        <fullName evidence="5">Glycosyltransferase</fullName>
    </recommendedName>
</protein>
<dbReference type="PANTHER" id="PTHR11183">
    <property type="entry name" value="GLYCOGENIN SUBFAMILY MEMBER"/>
    <property type="match status" value="1"/>
</dbReference>
<dbReference type="Proteomes" id="UP001178507">
    <property type="component" value="Unassembled WGS sequence"/>
</dbReference>
<keyword evidence="2" id="KW-1133">Transmembrane helix</keyword>
<evidence type="ECO:0000256" key="1">
    <source>
        <dbReference type="SAM" id="MobiDB-lite"/>
    </source>
</evidence>
<name>A0AA36MIS4_9DINO</name>
<keyword evidence="4" id="KW-1185">Reference proteome</keyword>
<dbReference type="AlphaFoldDB" id="A0AA36MIS4"/>
<gene>
    <name evidence="3" type="ORF">EVOR1521_LOCUS3546</name>
</gene>
<accession>A0AA36MIS4</accession>
<dbReference type="Gene3D" id="3.90.550.10">
    <property type="entry name" value="Spore Coat Polysaccharide Biosynthesis Protein SpsA, Chain A"/>
    <property type="match status" value="1"/>
</dbReference>
<evidence type="ECO:0008006" key="5">
    <source>
        <dbReference type="Google" id="ProtNLM"/>
    </source>
</evidence>
<dbReference type="InterPro" id="IPR029044">
    <property type="entry name" value="Nucleotide-diphossugar_trans"/>
</dbReference>
<proteinExistence type="predicted"/>
<comment type="caution">
    <text evidence="3">The sequence shown here is derived from an EMBL/GenBank/DDBJ whole genome shotgun (WGS) entry which is preliminary data.</text>
</comment>
<feature type="compositionally biased region" description="Basic and acidic residues" evidence="1">
    <location>
        <begin position="15"/>
        <end position="27"/>
    </location>
</feature>
<evidence type="ECO:0000256" key="2">
    <source>
        <dbReference type="SAM" id="Phobius"/>
    </source>
</evidence>
<dbReference type="InterPro" id="IPR050587">
    <property type="entry name" value="GNT1/Glycosyltrans_8"/>
</dbReference>
<reference evidence="3" key="1">
    <citation type="submission" date="2023-08" db="EMBL/GenBank/DDBJ databases">
        <authorList>
            <person name="Chen Y."/>
            <person name="Shah S."/>
            <person name="Dougan E. K."/>
            <person name="Thang M."/>
            <person name="Chan C."/>
        </authorList>
    </citation>
    <scope>NUCLEOTIDE SEQUENCE</scope>
</reference>
<keyword evidence="2" id="KW-0472">Membrane</keyword>
<organism evidence="3 4">
    <name type="scientific">Effrenium voratum</name>
    <dbReference type="NCBI Taxonomy" id="2562239"/>
    <lineage>
        <taxon>Eukaryota</taxon>
        <taxon>Sar</taxon>
        <taxon>Alveolata</taxon>
        <taxon>Dinophyceae</taxon>
        <taxon>Suessiales</taxon>
        <taxon>Symbiodiniaceae</taxon>
        <taxon>Effrenium</taxon>
    </lineage>
</organism>
<dbReference type="InterPro" id="IPR002495">
    <property type="entry name" value="Glyco_trans_8"/>
</dbReference>
<sequence>MGGGISSEAVDAEAEPLRKLLESDRGEGSSSSSSSREEYWLKEELARLREREHKLSHEKHYWRTYARQLEQEKSELVKTHFFGAIRLESRLTSHKEEVYEPHSYSQDYKWYKTSCPCCRRPVEVTVTSLSRWQPRRARGRRAFVVVLWGANAGYALGALVLGLRLKELSPYIERVMLHTDDVPRNYLEALGEFWQLKEVDYIDGVEDLYVGKGNIFDGVFTKLGAWTLEEFEKVLLLDLDIIPLRAMDELFELPCPAAMVRGQGETEHGERVDGRRFFGGEDEKDYPWGQTGGINAGVILLQPDGDVFKQMHKEVTCKNHPCHIAGNGPEQDYLSRFFAASDTPWHQISVAWNYQLHQSLFAIERAVHWKRFVLSSDKEFSHADRTWLPLRMRIGLEEIGVVHFSGEVKLWHLLLKTAPSDDRRRNVSHEAASEWTDEGFAEYLLSIQRGHALWVARTAPEEEYQEHGCVVKNGRVFVADQDVTRDVDWMVEQVKQVATRATQVWRKCAESLLGVRPDVVEQLQRPQVPEGCLELGTGVEVSYTMPGRFPLTRMMRAQVQGVHANGKYVVRYERGGEWGDTERQVCPSRVRALEKLNGDPSKATAES</sequence>
<dbReference type="Pfam" id="PF01501">
    <property type="entry name" value="Glyco_transf_8"/>
    <property type="match status" value="1"/>
</dbReference>
<keyword evidence="2" id="KW-0812">Transmembrane</keyword>
<dbReference type="SUPFAM" id="SSF53448">
    <property type="entry name" value="Nucleotide-diphospho-sugar transferases"/>
    <property type="match status" value="1"/>
</dbReference>
<dbReference type="EMBL" id="CAUJNA010000219">
    <property type="protein sequence ID" value="CAJ1373829.1"/>
    <property type="molecule type" value="Genomic_DNA"/>
</dbReference>
<evidence type="ECO:0000313" key="4">
    <source>
        <dbReference type="Proteomes" id="UP001178507"/>
    </source>
</evidence>
<evidence type="ECO:0000313" key="3">
    <source>
        <dbReference type="EMBL" id="CAJ1373829.1"/>
    </source>
</evidence>
<feature type="region of interest" description="Disordered" evidence="1">
    <location>
        <begin position="1"/>
        <end position="38"/>
    </location>
</feature>